<gene>
    <name evidence="3" type="ORF">DCO56_26880</name>
</gene>
<keyword evidence="4" id="KW-1185">Reference proteome</keyword>
<protein>
    <recommendedName>
        <fullName evidence="2">SGNH hydrolase-type esterase domain-containing protein</fullName>
    </recommendedName>
</protein>
<evidence type="ECO:0000313" key="3">
    <source>
        <dbReference type="EMBL" id="PUV21434.1"/>
    </source>
</evidence>
<evidence type="ECO:0000256" key="1">
    <source>
        <dbReference type="SAM" id="SignalP"/>
    </source>
</evidence>
<proteinExistence type="predicted"/>
<feature type="domain" description="SGNH hydrolase-type esterase" evidence="2">
    <location>
        <begin position="69"/>
        <end position="214"/>
    </location>
</feature>
<evidence type="ECO:0000259" key="2">
    <source>
        <dbReference type="Pfam" id="PF13472"/>
    </source>
</evidence>
<dbReference type="OrthoDB" id="9790057at2"/>
<name>A0A363NKY2_9SPHI</name>
<feature type="signal peptide" evidence="1">
    <location>
        <begin position="1"/>
        <end position="24"/>
    </location>
</feature>
<comment type="caution">
    <text evidence="3">The sequence shown here is derived from an EMBL/GenBank/DDBJ whole genome shotgun (WGS) entry which is preliminary data.</text>
</comment>
<dbReference type="PANTHER" id="PTHR30383:SF5">
    <property type="entry name" value="SGNH HYDROLASE-TYPE ESTERASE DOMAIN-CONTAINING PROTEIN"/>
    <property type="match status" value="1"/>
</dbReference>
<feature type="chain" id="PRO_5017059075" description="SGNH hydrolase-type esterase domain-containing protein" evidence="1">
    <location>
        <begin position="25"/>
        <end position="225"/>
    </location>
</feature>
<dbReference type="SUPFAM" id="SSF52266">
    <property type="entry name" value="SGNH hydrolase"/>
    <property type="match status" value="1"/>
</dbReference>
<dbReference type="AlphaFoldDB" id="A0A363NKY2"/>
<keyword evidence="1" id="KW-0732">Signal</keyword>
<evidence type="ECO:0000313" key="4">
    <source>
        <dbReference type="Proteomes" id="UP000250831"/>
    </source>
</evidence>
<dbReference type="Proteomes" id="UP000250831">
    <property type="component" value="Unassembled WGS sequence"/>
</dbReference>
<reference evidence="3 4" key="1">
    <citation type="submission" date="2018-04" db="EMBL/GenBank/DDBJ databases">
        <title>Sphingobacterium sp. M46 Genome.</title>
        <authorList>
            <person name="Cheng J."/>
            <person name="Li Y."/>
        </authorList>
    </citation>
    <scope>NUCLEOTIDE SEQUENCE [LARGE SCALE GENOMIC DNA]</scope>
    <source>
        <strain evidence="3 4">M46</strain>
    </source>
</reference>
<dbReference type="InterPro" id="IPR036514">
    <property type="entry name" value="SGNH_hydro_sf"/>
</dbReference>
<dbReference type="InterPro" id="IPR051532">
    <property type="entry name" value="Ester_Hydrolysis_Enzymes"/>
</dbReference>
<dbReference type="InterPro" id="IPR013830">
    <property type="entry name" value="SGNH_hydro"/>
</dbReference>
<organism evidence="3 4">
    <name type="scientific">Sphingobacterium athyrii</name>
    <dbReference type="NCBI Taxonomy" id="2152717"/>
    <lineage>
        <taxon>Bacteria</taxon>
        <taxon>Pseudomonadati</taxon>
        <taxon>Bacteroidota</taxon>
        <taxon>Sphingobacteriia</taxon>
        <taxon>Sphingobacteriales</taxon>
        <taxon>Sphingobacteriaceae</taxon>
        <taxon>Sphingobacterium</taxon>
    </lineage>
</organism>
<dbReference type="Pfam" id="PF13472">
    <property type="entry name" value="Lipase_GDSL_2"/>
    <property type="match status" value="1"/>
</dbReference>
<dbReference type="EMBL" id="QCXX01000010">
    <property type="protein sequence ID" value="PUV21434.1"/>
    <property type="molecule type" value="Genomic_DNA"/>
</dbReference>
<dbReference type="PANTHER" id="PTHR30383">
    <property type="entry name" value="THIOESTERASE 1/PROTEASE 1/LYSOPHOSPHOLIPASE L1"/>
    <property type="match status" value="1"/>
</dbReference>
<dbReference type="GO" id="GO:0004622">
    <property type="term" value="F:phosphatidylcholine lysophospholipase activity"/>
    <property type="evidence" value="ECO:0007669"/>
    <property type="project" value="TreeGrafter"/>
</dbReference>
<dbReference type="RefSeq" id="WP_108636775.1">
    <property type="nucleotide sequence ID" value="NZ_QCXX01000010.1"/>
</dbReference>
<dbReference type="Gene3D" id="3.40.50.1110">
    <property type="entry name" value="SGNH hydrolase"/>
    <property type="match status" value="1"/>
</dbReference>
<accession>A0A363NKY2</accession>
<sequence>MKITQLLKRLNCLLLCLGMTYTYAQSVLTQQQKWEQKIQRYERLDAQNPPPKNVILFVGSSTIENWKTLTDDFAGQAVLNRGVSGTKTVDLYTYRERLITPYDAKQIFIYEGDNDIGLRWSTDRIVEQFAALFGAIRKSKPHAEIIYISIKPSPRRLKDKIQIEEVNARIKQFMEQQPNTGYADVYAPMLDASGDLIPAYYRADGLHLTAEGYHIWKDVISKFIK</sequence>